<dbReference type="PROSITE" id="PS50531">
    <property type="entry name" value="HTH_IS21"/>
    <property type="match status" value="1"/>
</dbReference>
<evidence type="ECO:0000313" key="9">
    <source>
        <dbReference type="Proteomes" id="UP000198307"/>
    </source>
</evidence>
<keyword evidence="4" id="KW-0233">DNA recombination</keyword>
<dbReference type="InterPro" id="IPR001584">
    <property type="entry name" value="Integrase_cat-core"/>
</dbReference>
<dbReference type="SUPFAM" id="SSF46689">
    <property type="entry name" value="Homeodomain-like"/>
    <property type="match status" value="1"/>
</dbReference>
<dbReference type="NCBIfam" id="NF033546">
    <property type="entry name" value="transpos_IS21"/>
    <property type="match status" value="1"/>
</dbReference>
<dbReference type="Pfam" id="PF22483">
    <property type="entry name" value="Mu-transpos_C_2"/>
    <property type="match status" value="1"/>
</dbReference>
<sequence>MILELKRQGLGISAIARQTGFDRKTVRKYLERGLEAPVYGPREPSNRLADRFQFYLVERLEAFPGLSARRLHREIKAMGYEGAYSTLTEYLRLIRPAVPRQFERRFETAAGKQAQVDFAEFQVEFICEPGVIRKVWLFSMVLGHSRWLWGRFCPNQTLGTVMRCHIAAFDAMGGACTEILYDRMKTAVIGEDAAGVVTCNASLVALLAHYGAAPRACQPYRAKTKGKVERPFRYVRQDFFLGRSFRDLDDLNAQFEDWRTSIADPRVHATTQRIVDEHFTEEKPQLLTLPARPYEAVLTVERRISQEGMVAVGGNQYSVPDTTRRRIVEVQNHAAEVRIFEDGQLIASHPVLEGKNQRRVDPGHRKPIPAARRAVQLPSPPADGPVVRRPLAFYEAVGRRLANISEGRP</sequence>
<reference evidence="8 9" key="1">
    <citation type="submission" date="2017-07" db="EMBL/GenBank/DDBJ databases">
        <authorList>
            <person name="Sun Z.S."/>
            <person name="Albrecht U."/>
            <person name="Echele G."/>
            <person name="Lee C.C."/>
        </authorList>
    </citation>
    <scope>NUCLEOTIDE SEQUENCE [LARGE SCALE GENOMIC DNA]</scope>
    <source>
        <strain evidence="8 9">DSM 14827</strain>
    </source>
</reference>
<feature type="domain" description="Integrase catalytic" evidence="7">
    <location>
        <begin position="95"/>
        <end position="283"/>
    </location>
</feature>
<evidence type="ECO:0000256" key="5">
    <source>
        <dbReference type="SAM" id="MobiDB-lite"/>
    </source>
</evidence>
<feature type="domain" description="HTH IS21-type" evidence="6">
    <location>
        <begin position="1"/>
        <end position="60"/>
    </location>
</feature>
<dbReference type="GO" id="GO:0032196">
    <property type="term" value="P:transposition"/>
    <property type="evidence" value="ECO:0007669"/>
    <property type="project" value="UniProtKB-KW"/>
</dbReference>
<keyword evidence="3" id="KW-0238">DNA-binding</keyword>
<dbReference type="Pfam" id="PF00665">
    <property type="entry name" value="rve"/>
    <property type="match status" value="1"/>
</dbReference>
<dbReference type="InterPro" id="IPR009057">
    <property type="entry name" value="Homeodomain-like_sf"/>
</dbReference>
<dbReference type="InterPro" id="IPR036397">
    <property type="entry name" value="RNaseH_sf"/>
</dbReference>
<evidence type="ECO:0000256" key="1">
    <source>
        <dbReference type="ARBA" id="ARBA00009277"/>
    </source>
</evidence>
<dbReference type="PROSITE" id="PS50994">
    <property type="entry name" value="INTEGRASE"/>
    <property type="match status" value="1"/>
</dbReference>
<protein>
    <submittedName>
        <fullName evidence="8">Transposase</fullName>
    </submittedName>
</protein>
<name>A0A239Q308_9RHOB</name>
<dbReference type="InterPro" id="IPR017894">
    <property type="entry name" value="HTH_IS21_transposase_type"/>
</dbReference>
<evidence type="ECO:0000313" key="8">
    <source>
        <dbReference type="EMBL" id="SNT76941.1"/>
    </source>
</evidence>
<dbReference type="SUPFAM" id="SSF53098">
    <property type="entry name" value="Ribonuclease H-like"/>
    <property type="match status" value="1"/>
</dbReference>
<dbReference type="Proteomes" id="UP000198307">
    <property type="component" value="Unassembled WGS sequence"/>
</dbReference>
<dbReference type="AlphaFoldDB" id="A0A239Q308"/>
<keyword evidence="9" id="KW-1185">Reference proteome</keyword>
<comment type="similarity">
    <text evidence="1">Belongs to the transposase IS21/IS408/IS1162 family.</text>
</comment>
<evidence type="ECO:0000259" key="6">
    <source>
        <dbReference type="PROSITE" id="PS50531"/>
    </source>
</evidence>
<accession>A0A239Q308</accession>
<dbReference type="InterPro" id="IPR012337">
    <property type="entry name" value="RNaseH-like_sf"/>
</dbReference>
<dbReference type="GO" id="GO:0015074">
    <property type="term" value="P:DNA integration"/>
    <property type="evidence" value="ECO:0007669"/>
    <property type="project" value="InterPro"/>
</dbReference>
<dbReference type="GO" id="GO:0006310">
    <property type="term" value="P:DNA recombination"/>
    <property type="evidence" value="ECO:0007669"/>
    <property type="project" value="UniProtKB-KW"/>
</dbReference>
<evidence type="ECO:0000256" key="3">
    <source>
        <dbReference type="ARBA" id="ARBA00023125"/>
    </source>
</evidence>
<organism evidence="8 9">
    <name type="scientific">Paracoccus seriniphilus</name>
    <dbReference type="NCBI Taxonomy" id="184748"/>
    <lineage>
        <taxon>Bacteria</taxon>
        <taxon>Pseudomonadati</taxon>
        <taxon>Pseudomonadota</taxon>
        <taxon>Alphaproteobacteria</taxon>
        <taxon>Rhodobacterales</taxon>
        <taxon>Paracoccaceae</taxon>
        <taxon>Paracoccus</taxon>
    </lineage>
</organism>
<dbReference type="Gene3D" id="1.10.10.60">
    <property type="entry name" value="Homeodomain-like"/>
    <property type="match status" value="1"/>
</dbReference>
<evidence type="ECO:0000259" key="7">
    <source>
        <dbReference type="PROSITE" id="PS50994"/>
    </source>
</evidence>
<keyword evidence="2" id="KW-0815">Transposition</keyword>
<proteinExistence type="inferred from homology"/>
<dbReference type="InterPro" id="IPR054353">
    <property type="entry name" value="IstA-like_C"/>
</dbReference>
<dbReference type="PANTHER" id="PTHR35004">
    <property type="entry name" value="TRANSPOSASE RV3428C-RELATED"/>
    <property type="match status" value="1"/>
</dbReference>
<feature type="region of interest" description="Disordered" evidence="5">
    <location>
        <begin position="356"/>
        <end position="382"/>
    </location>
</feature>
<gene>
    <name evidence="8" type="ORF">SAMN05444959_1461</name>
</gene>
<dbReference type="GO" id="GO:0003677">
    <property type="term" value="F:DNA binding"/>
    <property type="evidence" value="ECO:0007669"/>
    <property type="project" value="UniProtKB-KW"/>
</dbReference>
<dbReference type="EMBL" id="FZQB01000046">
    <property type="protein sequence ID" value="SNT76941.1"/>
    <property type="molecule type" value="Genomic_DNA"/>
</dbReference>
<evidence type="ECO:0000256" key="2">
    <source>
        <dbReference type="ARBA" id="ARBA00022578"/>
    </source>
</evidence>
<dbReference type="Gene3D" id="3.30.420.10">
    <property type="entry name" value="Ribonuclease H-like superfamily/Ribonuclease H"/>
    <property type="match status" value="1"/>
</dbReference>
<evidence type="ECO:0000256" key="4">
    <source>
        <dbReference type="ARBA" id="ARBA00023172"/>
    </source>
</evidence>